<dbReference type="InterPro" id="IPR005151">
    <property type="entry name" value="Tail-specific_protease"/>
</dbReference>
<evidence type="ECO:0000256" key="2">
    <source>
        <dbReference type="ARBA" id="ARBA00022670"/>
    </source>
</evidence>
<dbReference type="Gene3D" id="3.90.226.10">
    <property type="entry name" value="2-enoyl-CoA Hydratase, Chain A, domain 1"/>
    <property type="match status" value="1"/>
</dbReference>
<dbReference type="CDD" id="cd07560">
    <property type="entry name" value="Peptidase_S41_CPP"/>
    <property type="match status" value="1"/>
</dbReference>
<dbReference type="EMBL" id="ACJD01000006">
    <property type="protein sequence ID" value="EEH13282.1"/>
    <property type="molecule type" value="Genomic_DNA"/>
</dbReference>
<dbReference type="InterPro" id="IPR055210">
    <property type="entry name" value="CtpA/B_N"/>
</dbReference>
<dbReference type="EC" id="3.1.2.-" evidence="8"/>
<dbReference type="SMART" id="SM00245">
    <property type="entry name" value="TSPc"/>
    <property type="match status" value="1"/>
</dbReference>
<dbReference type="PROSITE" id="PS50106">
    <property type="entry name" value="PDZ"/>
    <property type="match status" value="1"/>
</dbReference>
<comment type="caution">
    <text evidence="8">The sequence shown here is derived from an EMBL/GenBank/DDBJ whole genome shotgun (WGS) entry which is preliminary data.</text>
</comment>
<protein>
    <submittedName>
        <fullName evidence="8">Carboxyl-terminal protease</fullName>
        <ecNumber evidence="8">3.1.2.-</ecNumber>
    </submittedName>
</protein>
<dbReference type="MEROPS" id="S41.004"/>
<feature type="region of interest" description="Disordered" evidence="6">
    <location>
        <begin position="429"/>
        <end position="452"/>
    </location>
</feature>
<dbReference type="GO" id="GO:0007165">
    <property type="term" value="P:signal transduction"/>
    <property type="evidence" value="ECO:0007669"/>
    <property type="project" value="TreeGrafter"/>
</dbReference>
<evidence type="ECO:0000256" key="5">
    <source>
        <dbReference type="RuleBase" id="RU004404"/>
    </source>
</evidence>
<dbReference type="Pfam" id="PF03572">
    <property type="entry name" value="Peptidase_S41"/>
    <property type="match status" value="1"/>
</dbReference>
<dbReference type="FunFam" id="2.30.42.10:FF:000063">
    <property type="entry name" value="Peptidase, S41 family"/>
    <property type="match status" value="1"/>
</dbReference>
<name>C0G8L8_9HYPH</name>
<dbReference type="InterPro" id="IPR004447">
    <property type="entry name" value="Peptidase_S41A"/>
</dbReference>
<dbReference type="Gene3D" id="2.30.42.10">
    <property type="match status" value="1"/>
</dbReference>
<dbReference type="InterPro" id="IPR001478">
    <property type="entry name" value="PDZ"/>
</dbReference>
<gene>
    <name evidence="8" type="ORF">BCETI_6000200</name>
</gene>
<sequence length="482" mass="51742">MLHLLRWAMVRHCFTLNFERMENPSIPPRGGLNGFLEGHKMIRKLSLLFAGALLGASAMVMVQGAPASTAFAAGKDSDVYKELALFGDIFERVRAQYVTPPDDKKLIESAINGMLTSLDPHSSYLNPEAAQDMRVQTKGEFGGLGIEVTMDNDLVKVIAPIDDTPASKAGVLSGDLITKIDGQEVRGLSLTDAVDKMRGEVGAPIELTILRKGADKPITLKINRAIIKVKAVRSRVENDVGYLRIISFTEQTSEDLKKAIKDIQEKVPADKLKGYVLDLRLNPGGLLDQAVAVSDAFLDKSEIVSTRGRDPQDVTRFDARKGDLTNGKPLIVLINGGSASASEIVAGALQDHRRATVLGTQSFGKGSVQTIIPLGENGSLRLTTALYYTPSGKSIQGKGITPDIKVDQPLPPELKGEDVVRGESELKGHIKGNAEDASGSGSLAYVPPDPKDDLQLNEALKLLRGEVANAAFPPDPKKGVLN</sequence>
<accession>C0G8L8</accession>
<dbReference type="Pfam" id="PF22694">
    <property type="entry name" value="CtpB_N-like"/>
    <property type="match status" value="1"/>
</dbReference>
<dbReference type="AlphaFoldDB" id="C0G8L8"/>
<reference evidence="8 9" key="1">
    <citation type="submission" date="2009-03" db="EMBL/GenBank/DDBJ databases">
        <authorList>
            <person name="Setubal J.C."/>
            <person name="Boyle S."/>
            <person name="Crasta O.R."/>
            <person name="Gillespie J.J."/>
            <person name="Kenyon R.W."/>
            <person name="Lu J."/>
            <person name="Mane S."/>
            <person name="Nagrani S."/>
            <person name="Shallom J.M."/>
            <person name="Shallom S."/>
            <person name="Shukla M."/>
            <person name="Snyder E.E."/>
            <person name="Sobral B.W."/>
            <person name="Wattam A.R."/>
            <person name="Will R."/>
            <person name="Williams K."/>
            <person name="Yoo H."/>
            <person name="Bruce D.H."/>
            <person name="Detter C."/>
            <person name="Munk C."/>
            <person name="Brettin T.S."/>
            <person name="Ficht T."/>
        </authorList>
    </citation>
    <scope>NUCLEOTIDE SEQUENCE [LARGE SCALE GENOMIC DNA]</scope>
    <source>
        <strain evidence="8 9">Cudo</strain>
    </source>
</reference>
<dbReference type="Proteomes" id="UP000003678">
    <property type="component" value="Unassembled WGS sequence"/>
</dbReference>
<dbReference type="PANTHER" id="PTHR32060">
    <property type="entry name" value="TAIL-SPECIFIC PROTEASE"/>
    <property type="match status" value="1"/>
</dbReference>
<evidence type="ECO:0000256" key="1">
    <source>
        <dbReference type="ARBA" id="ARBA00009179"/>
    </source>
</evidence>
<evidence type="ECO:0000256" key="3">
    <source>
        <dbReference type="ARBA" id="ARBA00022801"/>
    </source>
</evidence>
<dbReference type="GO" id="GO:0004175">
    <property type="term" value="F:endopeptidase activity"/>
    <property type="evidence" value="ECO:0007669"/>
    <property type="project" value="TreeGrafter"/>
</dbReference>
<feature type="domain" description="PDZ" evidence="7">
    <location>
        <begin position="130"/>
        <end position="198"/>
    </location>
</feature>
<keyword evidence="2 5" id="KW-0645">Protease</keyword>
<dbReference type="Pfam" id="PF13180">
    <property type="entry name" value="PDZ_2"/>
    <property type="match status" value="1"/>
</dbReference>
<dbReference type="Gene3D" id="3.30.750.44">
    <property type="match status" value="1"/>
</dbReference>
<dbReference type="NCBIfam" id="TIGR00225">
    <property type="entry name" value="prc"/>
    <property type="match status" value="1"/>
</dbReference>
<dbReference type="GO" id="GO:0006508">
    <property type="term" value="P:proteolysis"/>
    <property type="evidence" value="ECO:0007669"/>
    <property type="project" value="UniProtKB-KW"/>
</dbReference>
<proteinExistence type="inferred from homology"/>
<evidence type="ECO:0000313" key="8">
    <source>
        <dbReference type="EMBL" id="EEH13282.1"/>
    </source>
</evidence>
<dbReference type="SMART" id="SM00228">
    <property type="entry name" value="PDZ"/>
    <property type="match status" value="1"/>
</dbReference>
<evidence type="ECO:0000313" key="9">
    <source>
        <dbReference type="Proteomes" id="UP000003678"/>
    </source>
</evidence>
<evidence type="ECO:0000259" key="7">
    <source>
        <dbReference type="PROSITE" id="PS50106"/>
    </source>
</evidence>
<dbReference type="FunFam" id="3.90.226.10:FF:000029">
    <property type="entry name" value="Peptidase, S41 family"/>
    <property type="match status" value="1"/>
</dbReference>
<dbReference type="CDD" id="cd06782">
    <property type="entry name" value="cpPDZ_CPP-like"/>
    <property type="match status" value="1"/>
</dbReference>
<dbReference type="PANTHER" id="PTHR32060:SF30">
    <property type="entry name" value="CARBOXY-TERMINAL PROCESSING PROTEASE CTPA"/>
    <property type="match status" value="1"/>
</dbReference>
<evidence type="ECO:0000256" key="4">
    <source>
        <dbReference type="ARBA" id="ARBA00022825"/>
    </source>
</evidence>
<organism evidence="8 9">
    <name type="scientific">Brucella ceti str. Cudo</name>
    <dbReference type="NCBI Taxonomy" id="595497"/>
    <lineage>
        <taxon>Bacteria</taxon>
        <taxon>Pseudomonadati</taxon>
        <taxon>Pseudomonadota</taxon>
        <taxon>Alphaproteobacteria</taxon>
        <taxon>Hyphomicrobiales</taxon>
        <taxon>Brucellaceae</taxon>
        <taxon>Brucella/Ochrobactrum group</taxon>
        <taxon>Brucella</taxon>
    </lineage>
</organism>
<dbReference type="GO" id="GO:0008236">
    <property type="term" value="F:serine-type peptidase activity"/>
    <property type="evidence" value="ECO:0007669"/>
    <property type="project" value="UniProtKB-KW"/>
</dbReference>
<dbReference type="InterPro" id="IPR036034">
    <property type="entry name" value="PDZ_sf"/>
</dbReference>
<comment type="similarity">
    <text evidence="1 5">Belongs to the peptidase S41A family.</text>
</comment>
<keyword evidence="4 5" id="KW-0720">Serine protease</keyword>
<dbReference type="SUPFAM" id="SSF52096">
    <property type="entry name" value="ClpP/crotonase"/>
    <property type="match status" value="1"/>
</dbReference>
<keyword evidence="3 5" id="KW-0378">Hydrolase</keyword>
<evidence type="ECO:0000256" key="6">
    <source>
        <dbReference type="SAM" id="MobiDB-lite"/>
    </source>
</evidence>
<dbReference type="GO" id="GO:0030288">
    <property type="term" value="C:outer membrane-bounded periplasmic space"/>
    <property type="evidence" value="ECO:0007669"/>
    <property type="project" value="TreeGrafter"/>
</dbReference>
<dbReference type="SUPFAM" id="SSF50156">
    <property type="entry name" value="PDZ domain-like"/>
    <property type="match status" value="1"/>
</dbReference>
<dbReference type="InterPro" id="IPR029045">
    <property type="entry name" value="ClpP/crotonase-like_dom_sf"/>
</dbReference>